<dbReference type="SMR" id="G4YQ23"/>
<gene>
    <name evidence="2" type="ORF">PHYSODRAFT_322869</name>
</gene>
<keyword evidence="1" id="KW-1133">Transmembrane helix</keyword>
<dbReference type="EMBL" id="JH159151">
    <property type="protein sequence ID" value="EGZ29338.1"/>
    <property type="molecule type" value="Genomic_DNA"/>
</dbReference>
<name>G4YQ23_PHYSP</name>
<evidence type="ECO:0000256" key="1">
    <source>
        <dbReference type="SAM" id="Phobius"/>
    </source>
</evidence>
<keyword evidence="3" id="KW-1185">Reference proteome</keyword>
<keyword evidence="1" id="KW-0472">Membrane</keyword>
<accession>G4YQ23</accession>
<sequence>MQKPPRSEGVLKSIAKGKVERLGEEERGDLSKLSSLVGLSKGPPKLTKANVDKLQTIARRGPDKPSSVGEIMGYTFVGSMLAFLAYLQFGLGLGSAKMGSPTAN</sequence>
<organism evidence="2 3">
    <name type="scientific">Phytophthora sojae (strain P6497)</name>
    <name type="common">Soybean stem and root rot agent</name>
    <name type="synonym">Phytophthora megasperma f. sp. glycines</name>
    <dbReference type="NCBI Taxonomy" id="1094619"/>
    <lineage>
        <taxon>Eukaryota</taxon>
        <taxon>Sar</taxon>
        <taxon>Stramenopiles</taxon>
        <taxon>Oomycota</taxon>
        <taxon>Peronosporomycetes</taxon>
        <taxon>Peronosporales</taxon>
        <taxon>Peronosporaceae</taxon>
        <taxon>Phytophthora</taxon>
    </lineage>
</organism>
<reference evidence="2 3" key="1">
    <citation type="journal article" date="2006" name="Science">
        <title>Phytophthora genome sequences uncover evolutionary origins and mechanisms of pathogenesis.</title>
        <authorList>
            <person name="Tyler B.M."/>
            <person name="Tripathy S."/>
            <person name="Zhang X."/>
            <person name="Dehal P."/>
            <person name="Jiang R.H."/>
            <person name="Aerts A."/>
            <person name="Arredondo F.D."/>
            <person name="Baxter L."/>
            <person name="Bensasson D."/>
            <person name="Beynon J.L."/>
            <person name="Chapman J."/>
            <person name="Damasceno C.M."/>
            <person name="Dorrance A.E."/>
            <person name="Dou D."/>
            <person name="Dickerman A.W."/>
            <person name="Dubchak I.L."/>
            <person name="Garbelotto M."/>
            <person name="Gijzen M."/>
            <person name="Gordon S.G."/>
            <person name="Govers F."/>
            <person name="Grunwald N.J."/>
            <person name="Huang W."/>
            <person name="Ivors K.L."/>
            <person name="Jones R.W."/>
            <person name="Kamoun S."/>
            <person name="Krampis K."/>
            <person name="Lamour K.H."/>
            <person name="Lee M.K."/>
            <person name="McDonald W.H."/>
            <person name="Medina M."/>
            <person name="Meijer H.J."/>
            <person name="Nordberg E.K."/>
            <person name="Maclean D.J."/>
            <person name="Ospina-Giraldo M.D."/>
            <person name="Morris P.F."/>
            <person name="Phuntumart V."/>
            <person name="Putnam N.H."/>
            <person name="Rash S."/>
            <person name="Rose J.K."/>
            <person name="Sakihama Y."/>
            <person name="Salamov A.A."/>
            <person name="Savidor A."/>
            <person name="Scheuring C.F."/>
            <person name="Smith B.M."/>
            <person name="Sobral B.W."/>
            <person name="Terry A."/>
            <person name="Torto-Alalibo T.A."/>
            <person name="Win J."/>
            <person name="Xu Z."/>
            <person name="Zhang H."/>
            <person name="Grigoriev I.V."/>
            <person name="Rokhsar D.S."/>
            <person name="Boore J.L."/>
        </authorList>
    </citation>
    <scope>NUCLEOTIDE SEQUENCE [LARGE SCALE GENOMIC DNA]</scope>
    <source>
        <strain evidence="2 3">P6497</strain>
    </source>
</reference>
<protein>
    <submittedName>
        <fullName evidence="2">Uncharacterized protein</fullName>
    </submittedName>
</protein>
<dbReference type="AlphaFoldDB" id="G4YQ23"/>
<keyword evidence="1" id="KW-0812">Transmembrane</keyword>
<evidence type="ECO:0000313" key="3">
    <source>
        <dbReference type="Proteomes" id="UP000002640"/>
    </source>
</evidence>
<dbReference type="GeneID" id="20644862"/>
<proteinExistence type="predicted"/>
<dbReference type="Proteomes" id="UP000002640">
    <property type="component" value="Unassembled WGS sequence"/>
</dbReference>
<dbReference type="KEGG" id="psoj:PHYSODRAFT_322869"/>
<feature type="transmembrane region" description="Helical" evidence="1">
    <location>
        <begin position="71"/>
        <end position="89"/>
    </location>
</feature>
<dbReference type="InParanoid" id="G4YQ23"/>
<dbReference type="RefSeq" id="XP_009516613.1">
    <property type="nucleotide sequence ID" value="XM_009518318.1"/>
</dbReference>
<evidence type="ECO:0000313" key="2">
    <source>
        <dbReference type="EMBL" id="EGZ29338.1"/>
    </source>
</evidence>